<keyword evidence="1" id="KW-0472">Membrane</keyword>
<evidence type="ECO:0000313" key="3">
    <source>
        <dbReference type="Proteomes" id="UP000002572"/>
    </source>
</evidence>
<dbReference type="STRING" id="653733.Selin_2068"/>
<dbReference type="EMBL" id="CP002432">
    <property type="protein sequence ID" value="ADU66788.1"/>
    <property type="molecule type" value="Genomic_DNA"/>
</dbReference>
<dbReference type="HOGENOM" id="CLU_166570_0_0_0"/>
<dbReference type="InParanoid" id="E6W2W3"/>
<dbReference type="KEGG" id="din:Selin_2068"/>
<proteinExistence type="predicted"/>
<feature type="transmembrane region" description="Helical" evidence="1">
    <location>
        <begin position="52"/>
        <end position="70"/>
    </location>
</feature>
<feature type="transmembrane region" description="Helical" evidence="1">
    <location>
        <begin position="28"/>
        <end position="45"/>
    </location>
</feature>
<sequence>MAILLICTFTLLLNIPLGYLRQNYAKFSIGWLVCIHASIPLIIYLRVLRDLGWGYIPLTIAAAVAGQMVGGSLHRRRHMAA</sequence>
<dbReference type="AlphaFoldDB" id="E6W2W3"/>
<reference evidence="2 3" key="1">
    <citation type="submission" date="2010-12" db="EMBL/GenBank/DDBJ databases">
        <title>Complete sequence of Desulfurispirillum indicum S5.</title>
        <authorList>
            <consortium name="US DOE Joint Genome Institute"/>
            <person name="Lucas S."/>
            <person name="Copeland A."/>
            <person name="Lapidus A."/>
            <person name="Cheng J.-F."/>
            <person name="Goodwin L."/>
            <person name="Pitluck S."/>
            <person name="Chertkov O."/>
            <person name="Held B."/>
            <person name="Detter J.C."/>
            <person name="Han C."/>
            <person name="Tapia R."/>
            <person name="Land M."/>
            <person name="Hauser L."/>
            <person name="Kyrpides N."/>
            <person name="Ivanova N."/>
            <person name="Mikhailova N."/>
            <person name="Haggblom M."/>
            <person name="Rauschenbach I."/>
            <person name="Bini E."/>
            <person name="Woyke T."/>
        </authorList>
    </citation>
    <scope>NUCLEOTIDE SEQUENCE [LARGE SCALE GENOMIC DNA]</scope>
    <source>
        <strain evidence="3">ATCC BAA-1389 / DSM 22839 / S5</strain>
    </source>
</reference>
<dbReference type="eggNOG" id="ENOG5033DSE">
    <property type="taxonomic scope" value="Bacteria"/>
</dbReference>
<name>E6W2W3_DESIS</name>
<dbReference type="RefSeq" id="WP_013506668.1">
    <property type="nucleotide sequence ID" value="NC_014836.1"/>
</dbReference>
<keyword evidence="3" id="KW-1185">Reference proteome</keyword>
<accession>E6W2W3</accession>
<dbReference type="OrthoDB" id="5397176at2"/>
<protein>
    <submittedName>
        <fullName evidence="2">Uncharacterized protein</fullName>
    </submittedName>
</protein>
<evidence type="ECO:0000256" key="1">
    <source>
        <dbReference type="SAM" id="Phobius"/>
    </source>
</evidence>
<evidence type="ECO:0000313" key="2">
    <source>
        <dbReference type="EMBL" id="ADU66788.1"/>
    </source>
</evidence>
<dbReference type="PANTHER" id="PTHR31033">
    <property type="entry name" value="PROTEIN, PUTATIVE-RELATED"/>
    <property type="match status" value="1"/>
</dbReference>
<keyword evidence="1" id="KW-1133">Transmembrane helix</keyword>
<dbReference type="PANTHER" id="PTHR31033:SF18">
    <property type="entry name" value="OS06G0115800 PROTEIN"/>
    <property type="match status" value="1"/>
</dbReference>
<gene>
    <name evidence="2" type="ordered locus">Selin_2068</name>
</gene>
<organism evidence="2 3">
    <name type="scientific">Desulfurispirillum indicum (strain ATCC BAA-1389 / DSM 22839 / S5)</name>
    <dbReference type="NCBI Taxonomy" id="653733"/>
    <lineage>
        <taxon>Bacteria</taxon>
        <taxon>Pseudomonadati</taxon>
        <taxon>Chrysiogenota</taxon>
        <taxon>Chrysiogenia</taxon>
        <taxon>Chrysiogenales</taxon>
        <taxon>Chrysiogenaceae</taxon>
        <taxon>Desulfurispirillum</taxon>
    </lineage>
</organism>
<keyword evidence="1" id="KW-0812">Transmembrane</keyword>
<dbReference type="Proteomes" id="UP000002572">
    <property type="component" value="Chromosome"/>
</dbReference>